<evidence type="ECO:0000313" key="3">
    <source>
        <dbReference type="Proteomes" id="UP000321577"/>
    </source>
</evidence>
<dbReference type="Pfam" id="PF20254">
    <property type="entry name" value="DMFA2_C"/>
    <property type="match status" value="1"/>
</dbReference>
<dbReference type="InterPro" id="IPR046540">
    <property type="entry name" value="DMFA2_C"/>
</dbReference>
<evidence type="ECO:0000313" key="2">
    <source>
        <dbReference type="EMBL" id="GEP41570.1"/>
    </source>
</evidence>
<dbReference type="EMBL" id="BKAG01000004">
    <property type="protein sequence ID" value="GEP41570.1"/>
    <property type="molecule type" value="Genomic_DNA"/>
</dbReference>
<protein>
    <recommendedName>
        <fullName evidence="1">N,N-dimethylformamidase beta subunit-like C-terminal domain-containing protein</fullName>
    </recommendedName>
</protein>
<dbReference type="AlphaFoldDB" id="A0A512M4A3"/>
<keyword evidence="3" id="KW-1185">Reference proteome</keyword>
<organism evidence="2 3">
    <name type="scientific">Brevifollis gellanilyticus</name>
    <dbReference type="NCBI Taxonomy" id="748831"/>
    <lineage>
        <taxon>Bacteria</taxon>
        <taxon>Pseudomonadati</taxon>
        <taxon>Verrucomicrobiota</taxon>
        <taxon>Verrucomicrobiia</taxon>
        <taxon>Verrucomicrobiales</taxon>
        <taxon>Verrucomicrobiaceae</taxon>
    </lineage>
</organism>
<reference evidence="2 3" key="1">
    <citation type="submission" date="2019-07" db="EMBL/GenBank/DDBJ databases">
        <title>Whole genome shotgun sequence of Brevifollis gellanilyticus NBRC 108608.</title>
        <authorList>
            <person name="Hosoyama A."/>
            <person name="Uohara A."/>
            <person name="Ohji S."/>
            <person name="Ichikawa N."/>
        </authorList>
    </citation>
    <scope>NUCLEOTIDE SEQUENCE [LARGE SCALE GENOMIC DNA]</scope>
    <source>
        <strain evidence="2 3">NBRC 108608</strain>
    </source>
</reference>
<name>A0A512M4A3_9BACT</name>
<comment type="caution">
    <text evidence="2">The sequence shown here is derived from an EMBL/GenBank/DDBJ whole genome shotgun (WGS) entry which is preliminary data.</text>
</comment>
<evidence type="ECO:0000259" key="1">
    <source>
        <dbReference type="Pfam" id="PF20254"/>
    </source>
</evidence>
<gene>
    <name evidence="2" type="ORF">BGE01nite_08610</name>
</gene>
<accession>A0A512M4A3</accession>
<dbReference type="Proteomes" id="UP000321577">
    <property type="component" value="Unassembled WGS sequence"/>
</dbReference>
<feature type="domain" description="N,N-dimethylformamidase beta subunit-like C-terminal" evidence="1">
    <location>
        <begin position="67"/>
        <end position="445"/>
    </location>
</feature>
<proteinExistence type="predicted"/>
<sequence>MLTFDMTVIEKENSLPGSSDWQLTRMRLDKSAYRSPFIEGYCSRQSVKAGEVLDIFVSTNPAARFKIEIFRTGYYGGKGARLMTELGPFEGTAQPTPEVGEKRLRECRWQKTTSITIPQDWLSGVYLGRLTNLPNNKQGTENPEPYWQSYIVFIVTDDRKADILLQCSDNTWQAYNKWPDDYSLYTDPKGNQGSSADVSFDRPYAKYAQIYDNPQSVGSGEWLCFEFPMAYWLEQHGYDVSYCSNSDMITPDRGLKCKAFISIGHDEYWDIRQHDSVAKMRDEGVNLLFLSGNSVCWVTPFSANAEGAPNRRIFRGGPYGGDYTYAVNREKRYGPYPHRGPDEGYLMGVRNISPVNGGGDWICQKPEHWVFDGTGMKKGDSVPGLIGWEYHGDAPSDLPGLEILAGGTCWQSGVNPQQWQAVIFNGPKGNFVFNASTIWWAQGMSKPPGHMPVWSHYSRPHGPDKRVQQITANLLKRALM</sequence>